<dbReference type="Proteomes" id="UP000655589">
    <property type="component" value="Unassembled WGS sequence"/>
</dbReference>
<dbReference type="GO" id="GO:0005886">
    <property type="term" value="C:plasma membrane"/>
    <property type="evidence" value="ECO:0007669"/>
    <property type="project" value="UniProtKB-SubCell"/>
</dbReference>
<evidence type="ECO:0000313" key="10">
    <source>
        <dbReference type="Proteomes" id="UP000655589"/>
    </source>
</evidence>
<evidence type="ECO:0000256" key="7">
    <source>
        <dbReference type="SAM" id="Phobius"/>
    </source>
</evidence>
<dbReference type="RefSeq" id="WP_189087112.1">
    <property type="nucleotide sequence ID" value="NZ_BMPT01000014.1"/>
</dbReference>
<feature type="transmembrane region" description="Helical" evidence="7">
    <location>
        <begin position="249"/>
        <end position="271"/>
    </location>
</feature>
<name>A0A8H9GJV8_9MICO</name>
<keyword evidence="5 7" id="KW-0472">Membrane</keyword>
<feature type="transmembrane region" description="Helical" evidence="7">
    <location>
        <begin position="406"/>
        <end position="425"/>
    </location>
</feature>
<feature type="region of interest" description="Disordered" evidence="6">
    <location>
        <begin position="436"/>
        <end position="460"/>
    </location>
</feature>
<dbReference type="EMBL" id="BMPT01000014">
    <property type="protein sequence ID" value="GGM34032.1"/>
    <property type="molecule type" value="Genomic_DNA"/>
</dbReference>
<feature type="transmembrane region" description="Helical" evidence="7">
    <location>
        <begin position="341"/>
        <end position="360"/>
    </location>
</feature>
<proteinExistence type="predicted"/>
<dbReference type="FunFam" id="1.20.1250.20:FF:000018">
    <property type="entry name" value="MFS transporter permease"/>
    <property type="match status" value="1"/>
</dbReference>
<dbReference type="InterPro" id="IPR020846">
    <property type="entry name" value="MFS_dom"/>
</dbReference>
<feature type="domain" description="Major facilitator superfamily (MFS) profile" evidence="8">
    <location>
        <begin position="24"/>
        <end position="430"/>
    </location>
</feature>
<evidence type="ECO:0000256" key="4">
    <source>
        <dbReference type="ARBA" id="ARBA00022989"/>
    </source>
</evidence>
<sequence>MDQPQAAARDALHAVASRKAVLHLLPLLCLAYFMAFVDRTNVGLAKSSLETDVGIGAAAYGLGAGIFFLSYALLEVPSNLIMHRVGPRAWITRIAITWGALTTAMMFVQGETSFYVVRFLLGAAEAGLFPALMYIITVWFAQSQRATMVGLLYLAVCAGLTLGGPLGGALMELAGASGLHGWQWMFLIEGSFTILVGLAVWRWLPNKPSDARWLTPEEAAVLEERAATRGAPAHTTLRGNVRVAFGRPFILALAAVYFANQVASVAIQYNFPSIVESIDISRPFLVGLVSGSVGIGALLGVLLIPAVQRRVRDEVRVIVWCSIGTAATSVAYVLATAPVLRISLIVLAMFFLIGVLPIYWSVATARMSGLMAAAGLAFINTLGLLGGFLGPYLYGWAEGAWGAGTSAWIVLVGFSALGVLLIPLLQGTVRAEDRATAAGRHEPATDPATGDALPVPGSDR</sequence>
<feature type="transmembrane region" description="Helical" evidence="7">
    <location>
        <begin position="372"/>
        <end position="394"/>
    </location>
</feature>
<dbReference type="InterPro" id="IPR036259">
    <property type="entry name" value="MFS_trans_sf"/>
</dbReference>
<evidence type="ECO:0000256" key="1">
    <source>
        <dbReference type="ARBA" id="ARBA00004651"/>
    </source>
</evidence>
<dbReference type="Gene3D" id="1.20.1250.20">
    <property type="entry name" value="MFS general substrate transporter like domains"/>
    <property type="match status" value="2"/>
</dbReference>
<feature type="transmembrane region" description="Helical" evidence="7">
    <location>
        <begin position="20"/>
        <end position="37"/>
    </location>
</feature>
<dbReference type="Pfam" id="PF07690">
    <property type="entry name" value="MFS_1"/>
    <property type="match status" value="1"/>
</dbReference>
<reference evidence="9" key="1">
    <citation type="journal article" date="2014" name="Int. J. Syst. Evol. Microbiol.">
        <title>Complete genome sequence of Corynebacterium casei LMG S-19264T (=DSM 44701T), isolated from a smear-ripened cheese.</title>
        <authorList>
            <consortium name="US DOE Joint Genome Institute (JGI-PGF)"/>
            <person name="Walter F."/>
            <person name="Albersmeier A."/>
            <person name="Kalinowski J."/>
            <person name="Ruckert C."/>
        </authorList>
    </citation>
    <scope>NUCLEOTIDE SEQUENCE</scope>
    <source>
        <strain evidence="9">JCM 3051</strain>
    </source>
</reference>
<keyword evidence="10" id="KW-1185">Reference proteome</keyword>
<organism evidence="9 10">
    <name type="scientific">Promicromonospora citrea</name>
    <dbReference type="NCBI Taxonomy" id="43677"/>
    <lineage>
        <taxon>Bacteria</taxon>
        <taxon>Bacillati</taxon>
        <taxon>Actinomycetota</taxon>
        <taxon>Actinomycetes</taxon>
        <taxon>Micrococcales</taxon>
        <taxon>Promicromonosporaceae</taxon>
        <taxon>Promicromonospora</taxon>
    </lineage>
</organism>
<dbReference type="InterPro" id="IPR011701">
    <property type="entry name" value="MFS"/>
</dbReference>
<evidence type="ECO:0000256" key="6">
    <source>
        <dbReference type="SAM" id="MobiDB-lite"/>
    </source>
</evidence>
<dbReference type="PANTHER" id="PTHR43791">
    <property type="entry name" value="PERMEASE-RELATED"/>
    <property type="match status" value="1"/>
</dbReference>
<comment type="caution">
    <text evidence="9">The sequence shown here is derived from an EMBL/GenBank/DDBJ whole genome shotgun (WGS) entry which is preliminary data.</text>
</comment>
<reference evidence="9" key="2">
    <citation type="submission" date="2020-09" db="EMBL/GenBank/DDBJ databases">
        <authorList>
            <person name="Sun Q."/>
            <person name="Ohkuma M."/>
        </authorList>
    </citation>
    <scope>NUCLEOTIDE SEQUENCE</scope>
    <source>
        <strain evidence="9">JCM 3051</strain>
    </source>
</reference>
<feature type="transmembrane region" description="Helical" evidence="7">
    <location>
        <begin position="317"/>
        <end position="335"/>
    </location>
</feature>
<evidence type="ECO:0000259" key="8">
    <source>
        <dbReference type="PROSITE" id="PS50850"/>
    </source>
</evidence>
<evidence type="ECO:0000256" key="5">
    <source>
        <dbReference type="ARBA" id="ARBA00023136"/>
    </source>
</evidence>
<feature type="transmembrane region" description="Helical" evidence="7">
    <location>
        <begin position="283"/>
        <end position="305"/>
    </location>
</feature>
<dbReference type="PANTHER" id="PTHR43791:SF30">
    <property type="entry name" value="INNER MEMBRANE TRANSPORT PROTEIN RHMT"/>
    <property type="match status" value="1"/>
</dbReference>
<gene>
    <name evidence="9" type="ORF">GCM10010102_32000</name>
</gene>
<feature type="transmembrane region" description="Helical" evidence="7">
    <location>
        <begin position="115"/>
        <end position="139"/>
    </location>
</feature>
<feature type="transmembrane region" description="Helical" evidence="7">
    <location>
        <begin position="151"/>
        <end position="170"/>
    </location>
</feature>
<evidence type="ECO:0000256" key="3">
    <source>
        <dbReference type="ARBA" id="ARBA00022692"/>
    </source>
</evidence>
<feature type="transmembrane region" description="Helical" evidence="7">
    <location>
        <begin position="182"/>
        <end position="204"/>
    </location>
</feature>
<dbReference type="AlphaFoldDB" id="A0A8H9GJV8"/>
<keyword evidence="4 7" id="KW-1133">Transmembrane helix</keyword>
<evidence type="ECO:0000313" key="9">
    <source>
        <dbReference type="EMBL" id="GGM34032.1"/>
    </source>
</evidence>
<keyword evidence="2" id="KW-0813">Transport</keyword>
<feature type="transmembrane region" description="Helical" evidence="7">
    <location>
        <begin position="90"/>
        <end position="109"/>
    </location>
</feature>
<dbReference type="SUPFAM" id="SSF103473">
    <property type="entry name" value="MFS general substrate transporter"/>
    <property type="match status" value="1"/>
</dbReference>
<dbReference type="GO" id="GO:0022857">
    <property type="term" value="F:transmembrane transporter activity"/>
    <property type="evidence" value="ECO:0007669"/>
    <property type="project" value="InterPro"/>
</dbReference>
<keyword evidence="3 7" id="KW-0812">Transmembrane</keyword>
<evidence type="ECO:0000256" key="2">
    <source>
        <dbReference type="ARBA" id="ARBA00022448"/>
    </source>
</evidence>
<protein>
    <submittedName>
        <fullName evidence="9">MFS transporter</fullName>
    </submittedName>
</protein>
<dbReference type="PROSITE" id="PS50850">
    <property type="entry name" value="MFS"/>
    <property type="match status" value="1"/>
</dbReference>
<comment type="subcellular location">
    <subcellularLocation>
        <location evidence="1">Cell membrane</location>
        <topology evidence="1">Multi-pass membrane protein</topology>
    </subcellularLocation>
</comment>
<feature type="transmembrane region" description="Helical" evidence="7">
    <location>
        <begin position="57"/>
        <end position="78"/>
    </location>
</feature>
<accession>A0A8H9GJV8</accession>